<dbReference type="EMBL" id="DACSEA010000029">
    <property type="protein sequence ID" value="HAT1608319.1"/>
    <property type="molecule type" value="Genomic_DNA"/>
</dbReference>
<keyword evidence="3" id="KW-0732">Signal</keyword>
<evidence type="ECO:0000313" key="8">
    <source>
        <dbReference type="EMBL" id="RWT18142.1"/>
    </source>
</evidence>
<dbReference type="InterPro" id="IPR000259">
    <property type="entry name" value="Adhesion_dom_fimbrial"/>
</dbReference>
<evidence type="ECO:0000256" key="4">
    <source>
        <dbReference type="ARBA" id="ARBA00023263"/>
    </source>
</evidence>
<dbReference type="SUPFAM" id="SSF49401">
    <property type="entry name" value="Bacterial adhesins"/>
    <property type="match status" value="1"/>
</dbReference>
<evidence type="ECO:0000256" key="3">
    <source>
        <dbReference type="ARBA" id="ARBA00022729"/>
    </source>
</evidence>
<accession>A0A443VGU0</accession>
<dbReference type="Gene3D" id="2.60.40.1090">
    <property type="entry name" value="Fimbrial-type adhesion domain"/>
    <property type="match status" value="1"/>
</dbReference>
<comment type="similarity">
    <text evidence="2">Belongs to the fimbrial protein family.</text>
</comment>
<evidence type="ECO:0000313" key="11">
    <source>
        <dbReference type="Proteomes" id="UP000078124"/>
    </source>
</evidence>
<dbReference type="EMBL" id="QKOX01000033">
    <property type="protein sequence ID" value="RWT18142.1"/>
    <property type="molecule type" value="Genomic_DNA"/>
</dbReference>
<dbReference type="RefSeq" id="WP_032691045.1">
    <property type="nucleotide sequence ID" value="NZ_BIIS01000005.1"/>
</dbReference>
<dbReference type="Proteomes" id="UP000288843">
    <property type="component" value="Unassembled WGS sequence"/>
</dbReference>
<dbReference type="EMBL" id="JAXUDK010000004">
    <property type="protein sequence ID" value="MDZ7465646.1"/>
    <property type="molecule type" value="Genomic_DNA"/>
</dbReference>
<dbReference type="Proteomes" id="UP000345637">
    <property type="component" value="Unassembled WGS sequence"/>
</dbReference>
<dbReference type="Proteomes" id="UP000864422">
    <property type="component" value="Unassembled WGS sequence"/>
</dbReference>
<keyword evidence="4" id="KW-0281">Fimbrium</keyword>
<evidence type="ECO:0000256" key="1">
    <source>
        <dbReference type="ARBA" id="ARBA00004561"/>
    </source>
</evidence>
<evidence type="ECO:0000313" key="12">
    <source>
        <dbReference type="Proteomes" id="UP000288843"/>
    </source>
</evidence>
<dbReference type="GO" id="GO:0043709">
    <property type="term" value="P:cell adhesion involved in single-species biofilm formation"/>
    <property type="evidence" value="ECO:0007669"/>
    <property type="project" value="TreeGrafter"/>
</dbReference>
<dbReference type="EMBL" id="FLAC01000003">
    <property type="protein sequence ID" value="SBL57940.1"/>
    <property type="molecule type" value="Genomic_DNA"/>
</dbReference>
<dbReference type="InterPro" id="IPR036937">
    <property type="entry name" value="Adhesion_dom_fimbrial_sf"/>
</dbReference>
<dbReference type="AlphaFoldDB" id="A0A443VGU0"/>
<name>A0A443VGU0_RAOPL</name>
<reference evidence="8 12" key="3">
    <citation type="submission" date="2018-06" db="EMBL/GenBank/DDBJ databases">
        <title>Carbapenemase-producing Enterobacteriaceae present in wastewater treatment plant effluent and nearby surface waters in the US.</title>
        <authorList>
            <person name="Mathys D.A."/>
            <person name="Mollenkopf D.F."/>
            <person name="Feicht S.M."/>
            <person name="Adams R.J."/>
            <person name="Albers A.L."/>
            <person name="Stuever D.M."/>
            <person name="Daniels J.B."/>
            <person name="Wittum T.E."/>
        </authorList>
    </citation>
    <scope>NUCLEOTIDE SEQUENCE [LARGE SCALE GENOMIC DNA]</scope>
    <source>
        <strain evidence="8 12">GEO_47_Down_B</strain>
    </source>
</reference>
<evidence type="ECO:0000313" key="9">
    <source>
        <dbReference type="EMBL" id="SBL57940.1"/>
    </source>
</evidence>
<dbReference type="KEGG" id="rpln:B1209_05675"/>
<gene>
    <name evidence="8" type="ORF">DN603_24150</name>
    <name evidence="6" type="ORF">I8Y23_004698</name>
    <name evidence="10" type="ORF">NCTC12998_04968</name>
    <name evidence="9" type="ORF">SAMEA2273876_01018</name>
    <name evidence="7" type="ORF">U5E74_08200</name>
</gene>
<evidence type="ECO:0000259" key="5">
    <source>
        <dbReference type="Pfam" id="PF00419"/>
    </source>
</evidence>
<keyword evidence="14" id="KW-1185">Reference proteome</keyword>
<dbReference type="Pfam" id="PF00419">
    <property type="entry name" value="Fimbrial"/>
    <property type="match status" value="1"/>
</dbReference>
<reference evidence="6" key="2">
    <citation type="journal article" date="2018" name="Genome Biol.">
        <title>SKESA: strategic k-mer extension for scrupulous assemblies.</title>
        <authorList>
            <person name="Souvorov A."/>
            <person name="Agarwala R."/>
            <person name="Lipman D.J."/>
        </authorList>
    </citation>
    <scope>NUCLEOTIDE SEQUENCE</scope>
    <source>
        <strain evidence="6">MISC063</strain>
    </source>
</reference>
<organism evidence="8 12">
    <name type="scientific">Raoultella planticola</name>
    <name type="common">Klebsiella planticola</name>
    <dbReference type="NCBI Taxonomy" id="575"/>
    <lineage>
        <taxon>Bacteria</taxon>
        <taxon>Pseudomonadati</taxon>
        <taxon>Pseudomonadota</taxon>
        <taxon>Gammaproteobacteria</taxon>
        <taxon>Enterobacterales</taxon>
        <taxon>Enterobacteriaceae</taxon>
        <taxon>Klebsiella/Raoultella group</taxon>
        <taxon>Raoultella</taxon>
    </lineage>
</organism>
<dbReference type="GO" id="GO:0009289">
    <property type="term" value="C:pilus"/>
    <property type="evidence" value="ECO:0007669"/>
    <property type="project" value="UniProtKB-SubCell"/>
</dbReference>
<evidence type="ECO:0000313" key="6">
    <source>
        <dbReference type="EMBL" id="HAT1608319.1"/>
    </source>
</evidence>
<dbReference type="GeneID" id="57426831"/>
<evidence type="ECO:0000313" key="10">
    <source>
        <dbReference type="EMBL" id="VFS77219.1"/>
    </source>
</evidence>
<sequence>MHRGFRLLQFVFLLIAGMYSQHGWAESCGGSVGQMTINVPNIRYLPTLRADTQMTNAMADNGGGIHFVCDLQLPTAGWKRIVYQQRATTGAPRVINGQHVYASALSGMGYSLGFQCGGGPIHYIDGSDAPAGSESVTVCESSQQSTLLAQREVVVKAYIIFYKTGDVALVSGNHASVPGQPQVGNLYIEKQDAGNASHVASAPVSIDLAALNVDIGASGSCQVTRASIGVNLGTVNKAEFKGKTSTAGAAQTFSIPVYCSTPTDIRIGFFGVTADPSISDSLALAQVDGAASGVGIKLSYGNNPAPAPPAGTGVKMNVSSNLPVLKHVTASSAAAAESINFTAQYVQTGDAVTPGRANSLATFALEYN</sequence>
<dbReference type="InterPro" id="IPR050263">
    <property type="entry name" value="Bact_Fimbrial_Adh_Pro"/>
</dbReference>
<dbReference type="EMBL" id="CAADJE010000025">
    <property type="protein sequence ID" value="VFS77219.1"/>
    <property type="molecule type" value="Genomic_DNA"/>
</dbReference>
<dbReference type="InterPro" id="IPR008966">
    <property type="entry name" value="Adhesion_dom_sf"/>
</dbReference>
<evidence type="ECO:0000313" key="13">
    <source>
        <dbReference type="Proteomes" id="UP000345637"/>
    </source>
</evidence>
<dbReference type="PANTHER" id="PTHR33420:SF3">
    <property type="entry name" value="FIMBRIAL SUBUNIT ELFA"/>
    <property type="match status" value="1"/>
</dbReference>
<dbReference type="Proteomes" id="UP001293169">
    <property type="component" value="Unassembled WGS sequence"/>
</dbReference>
<protein>
    <submittedName>
        <fullName evidence="8 10">Fimbrial protein</fullName>
    </submittedName>
</protein>
<evidence type="ECO:0000256" key="2">
    <source>
        <dbReference type="ARBA" id="ARBA00006671"/>
    </source>
</evidence>
<reference evidence="7 14" key="5">
    <citation type="submission" date="2023-12" db="EMBL/GenBank/DDBJ databases">
        <title>N/s.</title>
        <authorList>
            <person name="Dale J."/>
        </authorList>
    </citation>
    <scope>NUCLEOTIDE SEQUENCE [LARGE SCALE GENOMIC DNA]</scope>
    <source>
        <strain evidence="7 14">2023EL-01226</strain>
    </source>
</reference>
<evidence type="ECO:0000313" key="7">
    <source>
        <dbReference type="EMBL" id="MDZ7465646.1"/>
    </source>
</evidence>
<dbReference type="Proteomes" id="UP000078124">
    <property type="component" value="Unassembled WGS sequence"/>
</dbReference>
<reference evidence="6" key="4">
    <citation type="submission" date="2020-11" db="EMBL/GenBank/DDBJ databases">
        <authorList>
            <consortium name="NCBI Pathogen Detection Project"/>
        </authorList>
    </citation>
    <scope>NUCLEOTIDE SEQUENCE</scope>
    <source>
        <strain evidence="6">MISC063</strain>
    </source>
</reference>
<feature type="domain" description="Fimbrial-type adhesion" evidence="5">
    <location>
        <begin position="219"/>
        <end position="367"/>
    </location>
</feature>
<reference evidence="9 11" key="1">
    <citation type="submission" date="2016-05" db="EMBL/GenBank/DDBJ databases">
        <authorList>
            <consortium name="Pathogen Informatics"/>
        </authorList>
    </citation>
    <scope>NUCLEOTIDE SEQUENCE [LARGE SCALE GENOMIC DNA]</scope>
    <source>
        <strain evidence="9 11">2880STDY5682802</strain>
        <strain evidence="10 13">NCTC12998</strain>
    </source>
</reference>
<evidence type="ECO:0000313" key="14">
    <source>
        <dbReference type="Proteomes" id="UP001293169"/>
    </source>
</evidence>
<dbReference type="PANTHER" id="PTHR33420">
    <property type="entry name" value="FIMBRIAL SUBUNIT ELFA-RELATED"/>
    <property type="match status" value="1"/>
</dbReference>
<comment type="subcellular location">
    <subcellularLocation>
        <location evidence="1">Fimbrium</location>
    </subcellularLocation>
</comment>
<proteinExistence type="inferred from homology"/>